<comment type="caution">
    <text evidence="2">The sequence shown here is derived from an EMBL/GenBank/DDBJ whole genome shotgun (WGS) entry which is preliminary data.</text>
</comment>
<dbReference type="InterPro" id="IPR013830">
    <property type="entry name" value="SGNH_hydro"/>
</dbReference>
<proteinExistence type="predicted"/>
<dbReference type="SUPFAM" id="SSF52266">
    <property type="entry name" value="SGNH hydrolase"/>
    <property type="match status" value="1"/>
</dbReference>
<dbReference type="Pfam" id="PF13472">
    <property type="entry name" value="Lipase_GDSL_2"/>
    <property type="match status" value="1"/>
</dbReference>
<dbReference type="PANTHER" id="PTHR37981">
    <property type="entry name" value="LIPASE 2"/>
    <property type="match status" value="1"/>
</dbReference>
<protein>
    <recommendedName>
        <fullName evidence="1">SGNH hydrolase-type esterase domain-containing protein</fullName>
    </recommendedName>
</protein>
<feature type="domain" description="SGNH hydrolase-type esterase" evidence="1">
    <location>
        <begin position="57"/>
        <end position="315"/>
    </location>
</feature>
<evidence type="ECO:0000313" key="3">
    <source>
        <dbReference type="Proteomes" id="UP000602395"/>
    </source>
</evidence>
<dbReference type="Gene3D" id="3.40.50.1110">
    <property type="entry name" value="SGNH hydrolase"/>
    <property type="match status" value="1"/>
</dbReference>
<gene>
    <name evidence="2" type="ORF">IDF66_15890</name>
</gene>
<evidence type="ECO:0000313" key="2">
    <source>
        <dbReference type="EMBL" id="MBD1321069.1"/>
    </source>
</evidence>
<reference evidence="2 3" key="1">
    <citation type="submission" date="2020-09" db="EMBL/GenBank/DDBJ databases">
        <title>Novel species in genus Gordonia.</title>
        <authorList>
            <person name="Zhang G."/>
        </authorList>
    </citation>
    <scope>NUCLEOTIDE SEQUENCE [LARGE SCALE GENOMIC DNA]</scope>
    <source>
        <strain evidence="2 3">ON-33</strain>
    </source>
</reference>
<name>A0ABR7WE56_9ACTN</name>
<evidence type="ECO:0000259" key="1">
    <source>
        <dbReference type="Pfam" id="PF13472"/>
    </source>
</evidence>
<dbReference type="EMBL" id="JACWMS010000003">
    <property type="protein sequence ID" value="MBD1321069.1"/>
    <property type="molecule type" value="Genomic_DNA"/>
</dbReference>
<accession>A0ABR7WE56</accession>
<dbReference type="InterPro" id="IPR036514">
    <property type="entry name" value="SGNH_hydro_sf"/>
</dbReference>
<sequence length="332" mass="36991">MSPLPRRSVVSWTAIRVVRIAHAVFTAAVFTGAAFALAGSSGVVPKAHGAAPLRMFAMGNSYISGQGADNYQTIPADMTSYHAGTTGPQNYCFRSRHAAVEVVAKRLGARFTNVTCANSQPRHIDQDAQFDEGRQIEHLPRDADVVVMQVIGNPEFIKVIECVQLRECDRRTIDRSLRVLDNDQRFHERRIIGEVRSRAPSAHVYVLGAPQVVPRVGQDQRRRCGWFMSDPEVGMLNDFIGKVNEISRDNARRAGETFVDLARPGSPWNQRHDLCSADPWEWGPRVAAPQYGPDNVKFRNWILGGYHPTQAGQRATAVVLEQVIREREALRG</sequence>
<organism evidence="2 3">
    <name type="scientific">Gordonia hankookensis</name>
    <dbReference type="NCBI Taxonomy" id="589403"/>
    <lineage>
        <taxon>Bacteria</taxon>
        <taxon>Bacillati</taxon>
        <taxon>Actinomycetota</taxon>
        <taxon>Actinomycetes</taxon>
        <taxon>Mycobacteriales</taxon>
        <taxon>Gordoniaceae</taxon>
        <taxon>Gordonia</taxon>
    </lineage>
</organism>
<dbReference type="Proteomes" id="UP000602395">
    <property type="component" value="Unassembled WGS sequence"/>
</dbReference>
<dbReference type="PANTHER" id="PTHR37981:SF1">
    <property type="entry name" value="SGNH HYDROLASE-TYPE ESTERASE DOMAIN-CONTAINING PROTEIN"/>
    <property type="match status" value="1"/>
</dbReference>
<dbReference type="InterPro" id="IPR037460">
    <property type="entry name" value="SEST-like"/>
</dbReference>
<keyword evidence="3" id="KW-1185">Reference proteome</keyword>
<dbReference type="RefSeq" id="WP_190267694.1">
    <property type="nucleotide sequence ID" value="NZ_BAABAD010000005.1"/>
</dbReference>